<dbReference type="Proteomes" id="UP000613030">
    <property type="component" value="Unassembled WGS sequence"/>
</dbReference>
<dbReference type="Pfam" id="PF04230">
    <property type="entry name" value="PS_pyruv_trans"/>
    <property type="match status" value="1"/>
</dbReference>
<accession>A0ABS1KX39</accession>
<organism evidence="2 3">
    <name type="scientific">Chryseolinea lacunae</name>
    <dbReference type="NCBI Taxonomy" id="2801331"/>
    <lineage>
        <taxon>Bacteria</taxon>
        <taxon>Pseudomonadati</taxon>
        <taxon>Bacteroidota</taxon>
        <taxon>Cytophagia</taxon>
        <taxon>Cytophagales</taxon>
        <taxon>Fulvivirgaceae</taxon>
        <taxon>Chryseolinea</taxon>
    </lineage>
</organism>
<keyword evidence="3" id="KW-1185">Reference proteome</keyword>
<feature type="domain" description="Polysaccharide pyruvyl transferase" evidence="1">
    <location>
        <begin position="15"/>
        <end position="316"/>
    </location>
</feature>
<comment type="caution">
    <text evidence="2">The sequence shown here is derived from an EMBL/GenBank/DDBJ whole genome shotgun (WGS) entry which is preliminary data.</text>
</comment>
<keyword evidence="2" id="KW-0808">Transferase</keyword>
<dbReference type="RefSeq" id="WP_202013678.1">
    <property type="nucleotide sequence ID" value="NZ_JAERRB010000009.1"/>
</dbReference>
<sequence length="397" mass="45684">MKIGIVTYHHVINDGAVLQAYAQQQALQRLFPDATVEIIDFRYKMIEKRERFDILKDVLKFRKSAFFKLRKYITVRNFVNRKLPLSKRRIVADDLQEATAFINQHYDAVVVGSDEVWKIDYKKFSRPFPNIYWLPQPINVIRIASAATANTLNLSALKEGDRSKAVELLRDFRLIGVRDRFTYDFVKTNVPDAPLSLMPDPTFALTMEESIYATAKQKLEAAGVDLKKPILGLSLSSNIKELKELSAKVFSTFDAMGYQVVSIGQYNEYCHVNLTAQLDPLEWAHVYRFFQFCITDRFHSTIFSIRNHVNFVSVDFSNRYKEDVTGKIYDLLGRIAMLNHHLNLKNFSIDEAMTRIQAVLAEGSIGQVSKTLQRVDQQLADDYDAFLQKVKSELKGL</sequence>
<reference evidence="2 3" key="1">
    <citation type="submission" date="2021-01" db="EMBL/GenBank/DDBJ databases">
        <title>Chryseolinea sp. Jin1 Genome sequencing and assembly.</title>
        <authorList>
            <person name="Kim I."/>
        </authorList>
    </citation>
    <scope>NUCLEOTIDE SEQUENCE [LARGE SCALE GENOMIC DNA]</scope>
    <source>
        <strain evidence="2 3">Jin1</strain>
    </source>
</reference>
<gene>
    <name evidence="2" type="ORF">JI741_22520</name>
</gene>
<name>A0ABS1KX39_9BACT</name>
<dbReference type="GO" id="GO:0016740">
    <property type="term" value="F:transferase activity"/>
    <property type="evidence" value="ECO:0007669"/>
    <property type="project" value="UniProtKB-KW"/>
</dbReference>
<evidence type="ECO:0000313" key="3">
    <source>
        <dbReference type="Proteomes" id="UP000613030"/>
    </source>
</evidence>
<dbReference type="EMBL" id="JAERRB010000009">
    <property type="protein sequence ID" value="MBL0744025.1"/>
    <property type="molecule type" value="Genomic_DNA"/>
</dbReference>
<evidence type="ECO:0000313" key="2">
    <source>
        <dbReference type="EMBL" id="MBL0744025.1"/>
    </source>
</evidence>
<protein>
    <submittedName>
        <fullName evidence="2">Polysaccharide pyruvyl transferase family protein</fullName>
    </submittedName>
</protein>
<proteinExistence type="predicted"/>
<dbReference type="InterPro" id="IPR007345">
    <property type="entry name" value="Polysacch_pyruvyl_Trfase"/>
</dbReference>
<evidence type="ECO:0000259" key="1">
    <source>
        <dbReference type="Pfam" id="PF04230"/>
    </source>
</evidence>